<evidence type="ECO:0008006" key="3">
    <source>
        <dbReference type="Google" id="ProtNLM"/>
    </source>
</evidence>
<evidence type="ECO:0000313" key="1">
    <source>
        <dbReference type="EMBL" id="KAJ4444745.1"/>
    </source>
</evidence>
<proteinExistence type="predicted"/>
<organism evidence="1 2">
    <name type="scientific">Periplaneta americana</name>
    <name type="common">American cockroach</name>
    <name type="synonym">Blatta americana</name>
    <dbReference type="NCBI Taxonomy" id="6978"/>
    <lineage>
        <taxon>Eukaryota</taxon>
        <taxon>Metazoa</taxon>
        <taxon>Ecdysozoa</taxon>
        <taxon>Arthropoda</taxon>
        <taxon>Hexapoda</taxon>
        <taxon>Insecta</taxon>
        <taxon>Pterygota</taxon>
        <taxon>Neoptera</taxon>
        <taxon>Polyneoptera</taxon>
        <taxon>Dictyoptera</taxon>
        <taxon>Blattodea</taxon>
        <taxon>Blattoidea</taxon>
        <taxon>Blattidae</taxon>
        <taxon>Blattinae</taxon>
        <taxon>Periplaneta</taxon>
    </lineage>
</organism>
<comment type="caution">
    <text evidence="1">The sequence shown here is derived from an EMBL/GenBank/DDBJ whole genome shotgun (WGS) entry which is preliminary data.</text>
</comment>
<protein>
    <recommendedName>
        <fullName evidence="3">Per a allergen</fullName>
    </recommendedName>
</protein>
<accession>A0ABQ8TDZ4</accession>
<name>A0ABQ8TDZ4_PERAM</name>
<keyword evidence="2" id="KW-1185">Reference proteome</keyword>
<gene>
    <name evidence="1" type="ORF">ANN_06542</name>
</gene>
<dbReference type="EMBL" id="JAJSOF020000011">
    <property type="protein sequence ID" value="KAJ4444745.1"/>
    <property type="molecule type" value="Genomic_DNA"/>
</dbReference>
<dbReference type="Proteomes" id="UP001148838">
    <property type="component" value="Unassembled WGS sequence"/>
</dbReference>
<sequence>MAGLCEGGNEPPGSLKATCYGAAVVYTPVSISPNVSYDSGCMCWRVGGLELIRPVVVAGMEAGVVKELQAALFPVCAKGQIWGSGW</sequence>
<reference evidence="1 2" key="1">
    <citation type="journal article" date="2022" name="Allergy">
        <title>Genome assembly and annotation of Periplaneta americana reveal a comprehensive cockroach allergen profile.</title>
        <authorList>
            <person name="Wang L."/>
            <person name="Xiong Q."/>
            <person name="Saelim N."/>
            <person name="Wang L."/>
            <person name="Nong W."/>
            <person name="Wan A.T."/>
            <person name="Shi M."/>
            <person name="Liu X."/>
            <person name="Cao Q."/>
            <person name="Hui J.H.L."/>
            <person name="Sookrung N."/>
            <person name="Leung T.F."/>
            <person name="Tungtrongchitr A."/>
            <person name="Tsui S.K.W."/>
        </authorList>
    </citation>
    <scope>NUCLEOTIDE SEQUENCE [LARGE SCALE GENOMIC DNA]</scope>
    <source>
        <strain evidence="1">PWHHKU_190912</strain>
    </source>
</reference>
<evidence type="ECO:0000313" key="2">
    <source>
        <dbReference type="Proteomes" id="UP001148838"/>
    </source>
</evidence>